<feature type="transmembrane region" description="Helical" evidence="5">
    <location>
        <begin position="245"/>
        <end position="264"/>
    </location>
</feature>
<proteinExistence type="predicted"/>
<dbReference type="GO" id="GO:0005886">
    <property type="term" value="C:plasma membrane"/>
    <property type="evidence" value="ECO:0007669"/>
    <property type="project" value="UniProtKB-ARBA"/>
</dbReference>
<feature type="transmembrane region" description="Helical" evidence="5">
    <location>
        <begin position="67"/>
        <end position="89"/>
    </location>
</feature>
<dbReference type="AlphaFoldDB" id="A0A9D8KCP5"/>
<protein>
    <submittedName>
        <fullName evidence="6">Energy-coupling factor transporter transmembrane protein EcfT</fullName>
    </submittedName>
</protein>
<keyword evidence="4 5" id="KW-0472">Membrane</keyword>
<evidence type="ECO:0000313" key="7">
    <source>
        <dbReference type="Proteomes" id="UP000809273"/>
    </source>
</evidence>
<name>A0A9D8KCP5_9DELT</name>
<comment type="caution">
    <text evidence="6">The sequence shown here is derived from an EMBL/GenBank/DDBJ whole genome shotgun (WGS) entry which is preliminary data.</text>
</comment>
<evidence type="ECO:0000256" key="4">
    <source>
        <dbReference type="ARBA" id="ARBA00023136"/>
    </source>
</evidence>
<reference evidence="6" key="2">
    <citation type="submission" date="2021-01" db="EMBL/GenBank/DDBJ databases">
        <authorList>
            <person name="Hahn C.R."/>
            <person name="Youssef N.H."/>
            <person name="Elshahed M."/>
        </authorList>
    </citation>
    <scope>NUCLEOTIDE SEQUENCE</scope>
    <source>
        <strain evidence="6">Zod_Metabat.24</strain>
    </source>
</reference>
<evidence type="ECO:0000256" key="1">
    <source>
        <dbReference type="ARBA" id="ARBA00004141"/>
    </source>
</evidence>
<feature type="transmembrane region" description="Helical" evidence="5">
    <location>
        <begin position="160"/>
        <end position="178"/>
    </location>
</feature>
<dbReference type="EMBL" id="JAFGIX010000003">
    <property type="protein sequence ID" value="MBN1571692.1"/>
    <property type="molecule type" value="Genomic_DNA"/>
</dbReference>
<comment type="subcellular location">
    <subcellularLocation>
        <location evidence="1">Membrane</location>
        <topology evidence="1">Multi-pass membrane protein</topology>
    </subcellularLocation>
</comment>
<evidence type="ECO:0000256" key="5">
    <source>
        <dbReference type="SAM" id="Phobius"/>
    </source>
</evidence>
<evidence type="ECO:0000256" key="2">
    <source>
        <dbReference type="ARBA" id="ARBA00022692"/>
    </source>
</evidence>
<dbReference type="CDD" id="cd16914">
    <property type="entry name" value="EcfT"/>
    <property type="match status" value="1"/>
</dbReference>
<keyword evidence="3 5" id="KW-1133">Transmembrane helix</keyword>
<keyword evidence="2 5" id="KW-0812">Transmembrane</keyword>
<dbReference type="PANTHER" id="PTHR33514">
    <property type="entry name" value="PROTEIN ABCI12, CHLOROPLASTIC"/>
    <property type="match status" value="1"/>
</dbReference>
<feature type="transmembrane region" description="Helical" evidence="5">
    <location>
        <begin position="28"/>
        <end position="61"/>
    </location>
</feature>
<reference evidence="6" key="1">
    <citation type="journal article" date="2021" name="Environ. Microbiol.">
        <title>Genomic characterization of three novel Desulfobacterota classes expand the metabolic and phylogenetic diversity of the phylum.</title>
        <authorList>
            <person name="Murphy C.L."/>
            <person name="Biggerstaff J."/>
            <person name="Eichhorn A."/>
            <person name="Ewing E."/>
            <person name="Shahan R."/>
            <person name="Soriano D."/>
            <person name="Stewart S."/>
            <person name="VanMol K."/>
            <person name="Walker R."/>
            <person name="Walters P."/>
            <person name="Elshahed M.S."/>
            <person name="Youssef N.H."/>
        </authorList>
    </citation>
    <scope>NUCLEOTIDE SEQUENCE</scope>
    <source>
        <strain evidence="6">Zod_Metabat.24</strain>
    </source>
</reference>
<dbReference type="InterPro" id="IPR003339">
    <property type="entry name" value="ABC/ECF_trnsptr_transmembrane"/>
</dbReference>
<evidence type="ECO:0000313" key="6">
    <source>
        <dbReference type="EMBL" id="MBN1571692.1"/>
    </source>
</evidence>
<dbReference type="Pfam" id="PF02361">
    <property type="entry name" value="CbiQ"/>
    <property type="match status" value="1"/>
</dbReference>
<accession>A0A9D8KCP5</accession>
<gene>
    <name evidence="6" type="ORF">JW984_00675</name>
</gene>
<organism evidence="6 7">
    <name type="scientific">Candidatus Zymogenus saltonus</name>
    <dbReference type="NCBI Taxonomy" id="2844893"/>
    <lineage>
        <taxon>Bacteria</taxon>
        <taxon>Deltaproteobacteria</taxon>
        <taxon>Candidatus Zymogenia</taxon>
        <taxon>Candidatus Zymogeniales</taxon>
        <taxon>Candidatus Zymogenaceae</taxon>
        <taxon>Candidatus Zymogenus</taxon>
    </lineage>
</organism>
<dbReference type="PANTHER" id="PTHR33514:SF13">
    <property type="entry name" value="PROTEIN ABCI12, CHLOROPLASTIC"/>
    <property type="match status" value="1"/>
</dbReference>
<dbReference type="Proteomes" id="UP000809273">
    <property type="component" value="Unassembled WGS sequence"/>
</dbReference>
<evidence type="ECO:0000256" key="3">
    <source>
        <dbReference type="ARBA" id="ARBA00022989"/>
    </source>
</evidence>
<sequence length="265" mass="30077">MKFLQDITLGQYMPQDSFVHRLDPRVKFFILLILMVTLFFIEAPLKFLLMGLIVFLIIRLSKIPTGYVLKGVAPFVWLFLFAACAHFFFTPGRSIRPFPIGFVNVTVEGVVNGTVITLRILLIIVLSSMLTLTTTPLELTTALKMALSPLKRFKVPVNDFAMMMMLTIRFVPILLLEAQRIINAQRSRGINFETGGLIQRAKKLVPILIPLFNLSFLRADELSVAMICRGYATGKERTSFREVRFSTPDFFALAAVMLVLPFFFL</sequence>
<feature type="transmembrane region" description="Helical" evidence="5">
    <location>
        <begin position="110"/>
        <end position="130"/>
    </location>
</feature>